<keyword evidence="3" id="KW-0238">DNA-binding</keyword>
<feature type="compositionally biased region" description="Polar residues" evidence="6">
    <location>
        <begin position="216"/>
        <end position="227"/>
    </location>
</feature>
<dbReference type="InterPro" id="IPR015300">
    <property type="entry name" value="DNA-bd_pseudobarrel_sf"/>
</dbReference>
<dbReference type="EMBL" id="MK098069">
    <property type="protein sequence ID" value="QCQ83090.1"/>
    <property type="molecule type" value="mRNA"/>
</dbReference>
<reference evidence="8" key="1">
    <citation type="submission" date="2018-10" db="EMBL/GenBank/DDBJ databases">
        <authorList>
            <person name="Virag E."/>
        </authorList>
    </citation>
    <scope>NUCLEOTIDE SEQUENCE</scope>
</reference>
<dbReference type="PROSITE" id="PS50863">
    <property type="entry name" value="B3"/>
    <property type="match status" value="1"/>
</dbReference>
<sequence length="267" mass="29996">MKTISKTHKTMMRLPPDFVELAGIEGEGTLTAVNDDGKEWPLGVRVEKYNRKETYCLSAGWMEFRRGNDICEGDECVFKFIRNEDKLLLARVIKSRRPARHPLGEKTENGAVKRKREQLEKEKTANGVVKRKREQPVRNLVEVPTRKVETRARKVERRAARGGAVASRGDESVKGVRRLRGKPAKQSRGTPAKQSRGTPARQSRGTPAKKSRGTPAKQSRGTPAKQSRGTRAKQSRGTPAKQSRSTPAKQSRRTPAKQSRGKRARRK</sequence>
<protein>
    <recommendedName>
        <fullName evidence="7">TF-B3 domain-containing protein</fullName>
    </recommendedName>
</protein>
<dbReference type="AlphaFoldDB" id="A0A4P8PQM9"/>
<feature type="compositionally biased region" description="Basic residues" evidence="6">
    <location>
        <begin position="175"/>
        <end position="185"/>
    </location>
</feature>
<keyword evidence="2" id="KW-0805">Transcription regulation</keyword>
<feature type="compositionally biased region" description="Polar residues" evidence="6">
    <location>
        <begin position="235"/>
        <end position="249"/>
    </location>
</feature>
<comment type="subcellular location">
    <subcellularLocation>
        <location evidence="1">Nucleus</location>
    </subcellularLocation>
</comment>
<evidence type="ECO:0000256" key="4">
    <source>
        <dbReference type="ARBA" id="ARBA00023163"/>
    </source>
</evidence>
<name>A0A4P8PQM9_AMBAR</name>
<organism evidence="8">
    <name type="scientific">Ambrosia artemisiifolia</name>
    <name type="common">Common ragweed</name>
    <dbReference type="NCBI Taxonomy" id="4212"/>
    <lineage>
        <taxon>Eukaryota</taxon>
        <taxon>Viridiplantae</taxon>
        <taxon>Streptophyta</taxon>
        <taxon>Embryophyta</taxon>
        <taxon>Tracheophyta</taxon>
        <taxon>Spermatophyta</taxon>
        <taxon>Magnoliopsida</taxon>
        <taxon>eudicotyledons</taxon>
        <taxon>Gunneridae</taxon>
        <taxon>Pentapetalae</taxon>
        <taxon>asterids</taxon>
        <taxon>campanulids</taxon>
        <taxon>Asterales</taxon>
        <taxon>Asteraceae</taxon>
        <taxon>Asteroideae</taxon>
        <taxon>Heliantheae alliance</taxon>
        <taxon>Heliantheae</taxon>
        <taxon>Ambrosia</taxon>
    </lineage>
</organism>
<evidence type="ECO:0000256" key="5">
    <source>
        <dbReference type="ARBA" id="ARBA00023242"/>
    </source>
</evidence>
<dbReference type="PANTHER" id="PTHR31674">
    <property type="entry name" value="B3 DOMAIN-CONTAINING PROTEIN REM-LIKE 3-RELATED"/>
    <property type="match status" value="1"/>
</dbReference>
<evidence type="ECO:0000256" key="6">
    <source>
        <dbReference type="SAM" id="MobiDB-lite"/>
    </source>
</evidence>
<evidence type="ECO:0000259" key="7">
    <source>
        <dbReference type="PROSITE" id="PS50863"/>
    </source>
</evidence>
<evidence type="ECO:0000256" key="3">
    <source>
        <dbReference type="ARBA" id="ARBA00023125"/>
    </source>
</evidence>
<dbReference type="CDD" id="cd10017">
    <property type="entry name" value="B3_DNA"/>
    <property type="match status" value="1"/>
</dbReference>
<keyword evidence="5" id="KW-0539">Nucleus</keyword>
<proteinExistence type="evidence at transcript level"/>
<feature type="domain" description="TF-B3" evidence="7">
    <location>
        <begin position="1"/>
        <end position="96"/>
    </location>
</feature>
<dbReference type="InterPro" id="IPR039218">
    <property type="entry name" value="REM_fam"/>
</dbReference>
<feature type="compositionally biased region" description="Basic residues" evidence="6">
    <location>
        <begin position="250"/>
        <end position="267"/>
    </location>
</feature>
<evidence type="ECO:0000256" key="1">
    <source>
        <dbReference type="ARBA" id="ARBA00004123"/>
    </source>
</evidence>
<accession>A0A4P8PQM9</accession>
<feature type="compositionally biased region" description="Polar residues" evidence="6">
    <location>
        <begin position="187"/>
        <end position="205"/>
    </location>
</feature>
<evidence type="ECO:0000256" key="2">
    <source>
        <dbReference type="ARBA" id="ARBA00023015"/>
    </source>
</evidence>
<feature type="region of interest" description="Disordered" evidence="6">
    <location>
        <begin position="152"/>
        <end position="267"/>
    </location>
</feature>
<dbReference type="PANTHER" id="PTHR31674:SF25">
    <property type="entry name" value="B3 DOMAIN-CONTAINING TRANSCRIPTION FACTOR VRN1-LIKE"/>
    <property type="match status" value="1"/>
</dbReference>
<keyword evidence="4" id="KW-0804">Transcription</keyword>
<dbReference type="SUPFAM" id="SSF101936">
    <property type="entry name" value="DNA-binding pseudobarrel domain"/>
    <property type="match status" value="1"/>
</dbReference>
<dbReference type="SMART" id="SM01019">
    <property type="entry name" value="B3"/>
    <property type="match status" value="1"/>
</dbReference>
<dbReference type="Gene3D" id="2.40.330.10">
    <property type="entry name" value="DNA-binding pseudobarrel domain"/>
    <property type="match status" value="1"/>
</dbReference>
<dbReference type="GO" id="GO:0003677">
    <property type="term" value="F:DNA binding"/>
    <property type="evidence" value="ECO:0007669"/>
    <property type="project" value="UniProtKB-KW"/>
</dbReference>
<dbReference type="Pfam" id="PF02362">
    <property type="entry name" value="B3"/>
    <property type="match status" value="1"/>
</dbReference>
<evidence type="ECO:0000313" key="8">
    <source>
        <dbReference type="EMBL" id="QCQ83090.1"/>
    </source>
</evidence>
<feature type="region of interest" description="Disordered" evidence="6">
    <location>
        <begin position="100"/>
        <end position="133"/>
    </location>
</feature>
<dbReference type="GO" id="GO:0005634">
    <property type="term" value="C:nucleus"/>
    <property type="evidence" value="ECO:0007669"/>
    <property type="project" value="UniProtKB-SubCell"/>
</dbReference>
<dbReference type="InterPro" id="IPR003340">
    <property type="entry name" value="B3_DNA-bd"/>
</dbReference>
<gene>
    <name evidence="8" type="primary">VRN1</name>
</gene>